<feature type="transmembrane region" description="Helical" evidence="6">
    <location>
        <begin position="82"/>
        <end position="102"/>
    </location>
</feature>
<keyword evidence="8" id="KW-1185">Reference proteome</keyword>
<sequence>MKPTAWNLLFICATIAYFTGMALQKDALQFACKPLLVSSLLGYFIAATKGVPSSFKKWTIGALLFSVGGDALLLPANGNELYFILGLVSFLIAHIFYILCFHRMKVQASIPGKWYTAIIVGVYYFFIMSFLLPHLGALKIPVVVYGIVISFMLLLAMHLYDLSDNTTARMLLTGAIFFVISDSALAINKFYHPVAWGGWAIMSTYILAQWLLVKGMTRFIITGSKPAT</sequence>
<dbReference type="EMBL" id="CP015772">
    <property type="protein sequence ID" value="ANH82871.1"/>
    <property type="molecule type" value="Genomic_DNA"/>
</dbReference>
<reference evidence="7 8" key="1">
    <citation type="submission" date="2016-05" db="EMBL/GenBank/DDBJ databases">
        <title>Niabella ginsenosidivorans BS26 whole genome sequencing.</title>
        <authorList>
            <person name="Im W.T."/>
            <person name="Siddiqi M.Z."/>
        </authorList>
    </citation>
    <scope>NUCLEOTIDE SEQUENCE [LARGE SCALE GENOMIC DNA]</scope>
    <source>
        <strain evidence="7 8">BS26</strain>
    </source>
</reference>
<evidence type="ECO:0000256" key="3">
    <source>
        <dbReference type="ARBA" id="ARBA00022692"/>
    </source>
</evidence>
<dbReference type="PANTHER" id="PTHR31885:SF6">
    <property type="entry name" value="GH04784P"/>
    <property type="match status" value="1"/>
</dbReference>
<organism evidence="7 8">
    <name type="scientific">Niabella ginsenosidivorans</name>
    <dbReference type="NCBI Taxonomy" id="1176587"/>
    <lineage>
        <taxon>Bacteria</taxon>
        <taxon>Pseudomonadati</taxon>
        <taxon>Bacteroidota</taxon>
        <taxon>Chitinophagia</taxon>
        <taxon>Chitinophagales</taxon>
        <taxon>Chitinophagaceae</taxon>
        <taxon>Niabella</taxon>
    </lineage>
</organism>
<feature type="transmembrane region" description="Helical" evidence="6">
    <location>
        <begin position="114"/>
        <end position="136"/>
    </location>
</feature>
<dbReference type="Pfam" id="PF07947">
    <property type="entry name" value="YhhN"/>
    <property type="match status" value="1"/>
</dbReference>
<dbReference type="RefSeq" id="WP_067759776.1">
    <property type="nucleotide sequence ID" value="NZ_CP015772.1"/>
</dbReference>
<feature type="transmembrane region" description="Helical" evidence="6">
    <location>
        <begin position="142"/>
        <end position="160"/>
    </location>
</feature>
<keyword evidence="5 6" id="KW-0472">Membrane</keyword>
<keyword evidence="4 6" id="KW-1133">Transmembrane helix</keyword>
<dbReference type="Proteomes" id="UP000077667">
    <property type="component" value="Chromosome"/>
</dbReference>
<gene>
    <name evidence="7" type="ORF">A8C56_19450</name>
</gene>
<name>A0A1A9I860_9BACT</name>
<dbReference type="AlphaFoldDB" id="A0A1A9I860"/>
<feature type="transmembrane region" description="Helical" evidence="6">
    <location>
        <begin position="193"/>
        <end position="213"/>
    </location>
</feature>
<evidence type="ECO:0008006" key="9">
    <source>
        <dbReference type="Google" id="ProtNLM"/>
    </source>
</evidence>
<evidence type="ECO:0000256" key="5">
    <source>
        <dbReference type="ARBA" id="ARBA00023136"/>
    </source>
</evidence>
<comment type="subcellular location">
    <subcellularLocation>
        <location evidence="1">Membrane</location>
        <topology evidence="1">Multi-pass membrane protein</topology>
    </subcellularLocation>
</comment>
<dbReference type="OrthoDB" id="5651790at2"/>
<dbReference type="InterPro" id="IPR012506">
    <property type="entry name" value="TMEM86B-like"/>
</dbReference>
<dbReference type="PANTHER" id="PTHR31885">
    <property type="entry name" value="GH04784P"/>
    <property type="match status" value="1"/>
</dbReference>
<proteinExistence type="inferred from homology"/>
<feature type="transmembrane region" description="Helical" evidence="6">
    <location>
        <begin position="167"/>
        <end position="187"/>
    </location>
</feature>
<keyword evidence="3 6" id="KW-0812">Transmembrane</keyword>
<evidence type="ECO:0000256" key="1">
    <source>
        <dbReference type="ARBA" id="ARBA00004141"/>
    </source>
</evidence>
<evidence type="ECO:0000256" key="6">
    <source>
        <dbReference type="SAM" id="Phobius"/>
    </source>
</evidence>
<dbReference type="STRING" id="1176587.A8C56_19450"/>
<evidence type="ECO:0000256" key="2">
    <source>
        <dbReference type="ARBA" id="ARBA00007375"/>
    </source>
</evidence>
<evidence type="ECO:0000313" key="7">
    <source>
        <dbReference type="EMBL" id="ANH82871.1"/>
    </source>
</evidence>
<evidence type="ECO:0000256" key="4">
    <source>
        <dbReference type="ARBA" id="ARBA00022989"/>
    </source>
</evidence>
<dbReference type="KEGG" id="nia:A8C56_19450"/>
<accession>A0A1A9I860</accession>
<evidence type="ECO:0000313" key="8">
    <source>
        <dbReference type="Proteomes" id="UP000077667"/>
    </source>
</evidence>
<protein>
    <recommendedName>
        <fullName evidence="9">Lysoplasmalogenase</fullName>
    </recommendedName>
</protein>
<comment type="similarity">
    <text evidence="2">Belongs to the TMEM86 family.</text>
</comment>
<dbReference type="GO" id="GO:0016787">
    <property type="term" value="F:hydrolase activity"/>
    <property type="evidence" value="ECO:0007669"/>
    <property type="project" value="TreeGrafter"/>
</dbReference>
<dbReference type="GO" id="GO:0016020">
    <property type="term" value="C:membrane"/>
    <property type="evidence" value="ECO:0007669"/>
    <property type="project" value="UniProtKB-SubCell"/>
</dbReference>